<proteinExistence type="predicted"/>
<dbReference type="PROSITE" id="PS50995">
    <property type="entry name" value="HTH_MARR_2"/>
    <property type="match status" value="1"/>
</dbReference>
<dbReference type="SMART" id="SM00347">
    <property type="entry name" value="HTH_MARR"/>
    <property type="match status" value="1"/>
</dbReference>
<dbReference type="RefSeq" id="WP_237825380.1">
    <property type="nucleotide sequence ID" value="NZ_JAKLTQ010000020.1"/>
</dbReference>
<dbReference type="InterPro" id="IPR000835">
    <property type="entry name" value="HTH_MarR-typ"/>
</dbReference>
<dbReference type="Pfam" id="PF01047">
    <property type="entry name" value="MarR"/>
    <property type="match status" value="1"/>
</dbReference>
<dbReference type="EMBL" id="JAKLTQ010000020">
    <property type="protein sequence ID" value="MCG2624071.1"/>
    <property type="molecule type" value="Genomic_DNA"/>
</dbReference>
<keyword evidence="3" id="KW-1185">Reference proteome</keyword>
<dbReference type="PANTHER" id="PTHR33164">
    <property type="entry name" value="TRANSCRIPTIONAL REGULATOR, MARR FAMILY"/>
    <property type="match status" value="1"/>
</dbReference>
<organism evidence="2 3">
    <name type="scientific">Arthrobacter hankyongi</name>
    <dbReference type="NCBI Taxonomy" id="2904801"/>
    <lineage>
        <taxon>Bacteria</taxon>
        <taxon>Bacillati</taxon>
        <taxon>Actinomycetota</taxon>
        <taxon>Actinomycetes</taxon>
        <taxon>Micrococcales</taxon>
        <taxon>Micrococcaceae</taxon>
        <taxon>Arthrobacter</taxon>
    </lineage>
</organism>
<gene>
    <name evidence="2" type="ORF">LVY72_19470</name>
</gene>
<dbReference type="Gene3D" id="1.10.10.10">
    <property type="entry name" value="Winged helix-like DNA-binding domain superfamily/Winged helix DNA-binding domain"/>
    <property type="match status" value="1"/>
</dbReference>
<dbReference type="InterPro" id="IPR039422">
    <property type="entry name" value="MarR/SlyA-like"/>
</dbReference>
<evidence type="ECO:0000313" key="2">
    <source>
        <dbReference type="EMBL" id="MCG2624071.1"/>
    </source>
</evidence>
<dbReference type="Proteomes" id="UP001165368">
    <property type="component" value="Unassembled WGS sequence"/>
</dbReference>
<accession>A0ABS9LBL9</accession>
<comment type="caution">
    <text evidence="2">The sequence shown here is derived from an EMBL/GenBank/DDBJ whole genome shotgun (WGS) entry which is preliminary data.</text>
</comment>
<protein>
    <submittedName>
        <fullName evidence="2">MarR family transcriptional regulator</fullName>
    </submittedName>
</protein>
<dbReference type="InterPro" id="IPR036390">
    <property type="entry name" value="WH_DNA-bd_sf"/>
</dbReference>
<dbReference type="PRINTS" id="PR00598">
    <property type="entry name" value="HTHMARR"/>
</dbReference>
<name>A0ABS9LBL9_9MICC</name>
<dbReference type="SUPFAM" id="SSF46785">
    <property type="entry name" value="Winged helix' DNA-binding domain"/>
    <property type="match status" value="1"/>
</dbReference>
<evidence type="ECO:0000259" key="1">
    <source>
        <dbReference type="PROSITE" id="PS50995"/>
    </source>
</evidence>
<feature type="domain" description="HTH marR-type" evidence="1">
    <location>
        <begin position="38"/>
        <end position="177"/>
    </location>
</feature>
<dbReference type="InterPro" id="IPR036388">
    <property type="entry name" value="WH-like_DNA-bd_sf"/>
</dbReference>
<reference evidence="2" key="1">
    <citation type="submission" date="2022-01" db="EMBL/GenBank/DDBJ databases">
        <authorList>
            <person name="Jo J.-H."/>
            <person name="Im W.-T."/>
        </authorList>
    </citation>
    <scope>NUCLEOTIDE SEQUENCE</scope>
    <source>
        <strain evidence="2">I2-34</strain>
    </source>
</reference>
<sequence>MENDQRRDDGLAGSILDPRLIDPHQQLVTRTGLGDGDVDQIVRVLEALQGWREAEQRASEASRKYMQLNETDMKALRFLMAAQNQNLVATPGALAAHLEISTAATTKVLDRLAHAGHITRSPHPTDRRALAIAITPETYTLARETVGRQHVRRFDAAARLTPAERETVIRFLEDLGGKDPEPPPA</sequence>
<dbReference type="PANTHER" id="PTHR33164:SF43">
    <property type="entry name" value="HTH-TYPE TRANSCRIPTIONAL REPRESSOR YETL"/>
    <property type="match status" value="1"/>
</dbReference>
<evidence type="ECO:0000313" key="3">
    <source>
        <dbReference type="Proteomes" id="UP001165368"/>
    </source>
</evidence>